<evidence type="ECO:0000259" key="3">
    <source>
        <dbReference type="PROSITE" id="PS50977"/>
    </source>
</evidence>
<keyword evidence="5" id="KW-1185">Reference proteome</keyword>
<dbReference type="InterPro" id="IPR041479">
    <property type="entry name" value="TetR_CgmR_C"/>
</dbReference>
<dbReference type="Proteomes" id="UP001597391">
    <property type="component" value="Unassembled WGS sequence"/>
</dbReference>
<reference evidence="5" key="1">
    <citation type="journal article" date="2019" name="Int. J. Syst. Evol. Microbiol.">
        <title>The Global Catalogue of Microorganisms (GCM) 10K type strain sequencing project: providing services to taxonomists for standard genome sequencing and annotation.</title>
        <authorList>
            <consortium name="The Broad Institute Genomics Platform"/>
            <consortium name="The Broad Institute Genome Sequencing Center for Infectious Disease"/>
            <person name="Wu L."/>
            <person name="Ma J."/>
        </authorList>
    </citation>
    <scope>NUCLEOTIDE SEQUENCE [LARGE SCALE GENOMIC DNA]</scope>
    <source>
        <strain evidence="5">KCTC 33576</strain>
    </source>
</reference>
<accession>A0ABW5XF19</accession>
<evidence type="ECO:0000256" key="1">
    <source>
        <dbReference type="ARBA" id="ARBA00023125"/>
    </source>
</evidence>
<dbReference type="RefSeq" id="WP_377466161.1">
    <property type="nucleotide sequence ID" value="NZ_JBHUOP010000003.1"/>
</dbReference>
<gene>
    <name evidence="4" type="ORF">ACFSYH_07085</name>
</gene>
<dbReference type="Gene3D" id="1.10.357.10">
    <property type="entry name" value="Tetracycline Repressor, domain 2"/>
    <property type="match status" value="1"/>
</dbReference>
<evidence type="ECO:0000256" key="2">
    <source>
        <dbReference type="PROSITE-ProRule" id="PRU00335"/>
    </source>
</evidence>
<protein>
    <submittedName>
        <fullName evidence="4">TetR/AcrR family transcriptional regulator</fullName>
    </submittedName>
</protein>
<proteinExistence type="predicted"/>
<dbReference type="InterPro" id="IPR001647">
    <property type="entry name" value="HTH_TetR"/>
</dbReference>
<dbReference type="InterPro" id="IPR009057">
    <property type="entry name" value="Homeodomain-like_sf"/>
</dbReference>
<dbReference type="SUPFAM" id="SSF46689">
    <property type="entry name" value="Homeodomain-like"/>
    <property type="match status" value="1"/>
</dbReference>
<comment type="caution">
    <text evidence="4">The sequence shown here is derived from an EMBL/GenBank/DDBJ whole genome shotgun (WGS) entry which is preliminary data.</text>
</comment>
<sequence>MRPSNRTKIIAAALKMGADTPDATLQQIAHAAGVTKQGLLYHFPDRVALQQALIQHVFSCWEHEMSQILGRPLEQADVAERVRAYAQVAARGHSVEGGARIYAELVYRVGDLSWYQDWARRWFLESPTGVSQDPRLLTAWLAANGLWSVLTSRKIALSAQDVEGVLEQIAALTAPHA</sequence>
<dbReference type="Pfam" id="PF17937">
    <property type="entry name" value="TetR_C_28"/>
    <property type="match status" value="1"/>
</dbReference>
<feature type="DNA-binding region" description="H-T-H motif" evidence="2">
    <location>
        <begin position="24"/>
        <end position="43"/>
    </location>
</feature>
<name>A0ABW5XF19_9MICO</name>
<keyword evidence="1 2" id="KW-0238">DNA-binding</keyword>
<feature type="domain" description="HTH tetR-type" evidence="3">
    <location>
        <begin position="3"/>
        <end position="61"/>
    </location>
</feature>
<organism evidence="4 5">
    <name type="scientific">Populibacterium corticicola</name>
    <dbReference type="NCBI Taxonomy" id="1812826"/>
    <lineage>
        <taxon>Bacteria</taxon>
        <taxon>Bacillati</taxon>
        <taxon>Actinomycetota</taxon>
        <taxon>Actinomycetes</taxon>
        <taxon>Micrococcales</taxon>
        <taxon>Jonesiaceae</taxon>
        <taxon>Populibacterium</taxon>
    </lineage>
</organism>
<evidence type="ECO:0000313" key="4">
    <source>
        <dbReference type="EMBL" id="MFD2840334.1"/>
    </source>
</evidence>
<dbReference type="EMBL" id="JBHUOP010000003">
    <property type="protein sequence ID" value="MFD2840334.1"/>
    <property type="molecule type" value="Genomic_DNA"/>
</dbReference>
<evidence type="ECO:0000313" key="5">
    <source>
        <dbReference type="Proteomes" id="UP001597391"/>
    </source>
</evidence>
<dbReference type="PROSITE" id="PS50977">
    <property type="entry name" value="HTH_TETR_2"/>
    <property type="match status" value="1"/>
</dbReference>